<feature type="domain" description="ANTAR" evidence="1">
    <location>
        <begin position="23"/>
        <end position="84"/>
    </location>
</feature>
<dbReference type="GO" id="GO:0003723">
    <property type="term" value="F:RNA binding"/>
    <property type="evidence" value="ECO:0007669"/>
    <property type="project" value="InterPro"/>
</dbReference>
<sequence>MDDKVLTTGSGDGSPPEELRGRVARLEAELAGLRRAMRTRARIEQAMGVLTVLHQCSPDTAFRLLVRLSQQHNTKLHHVAQLIVQLAGEHSTAGHTDRLLERLSSAEPPRAAARAGAAEPQPRLTADPALIAAAHQLVDAYGPASTPGASSPTVRQALVALYQLLVDRGWIPPYEVLHDMGEPAADEQREASG</sequence>
<accession>A0AAE3GAZ4</accession>
<comment type="caution">
    <text evidence="2">The sequence shown here is derived from an EMBL/GenBank/DDBJ whole genome shotgun (WGS) entry which is preliminary data.</text>
</comment>
<proteinExistence type="predicted"/>
<dbReference type="Gene3D" id="1.10.10.10">
    <property type="entry name" value="Winged helix-like DNA-binding domain superfamily/Winged helix DNA-binding domain"/>
    <property type="match status" value="1"/>
</dbReference>
<dbReference type="AlphaFoldDB" id="A0AAE3GAZ4"/>
<dbReference type="InterPro" id="IPR036388">
    <property type="entry name" value="WH-like_DNA-bd_sf"/>
</dbReference>
<dbReference type="InterPro" id="IPR011006">
    <property type="entry name" value="CheY-like_superfamily"/>
</dbReference>
<evidence type="ECO:0000313" key="2">
    <source>
        <dbReference type="EMBL" id="MCP2163724.1"/>
    </source>
</evidence>
<name>A0AAE3GAZ4_9PSEU</name>
<organism evidence="2 3">
    <name type="scientific">Goodfellowiella coeruleoviolacea</name>
    <dbReference type="NCBI Taxonomy" id="334858"/>
    <lineage>
        <taxon>Bacteria</taxon>
        <taxon>Bacillati</taxon>
        <taxon>Actinomycetota</taxon>
        <taxon>Actinomycetes</taxon>
        <taxon>Pseudonocardiales</taxon>
        <taxon>Pseudonocardiaceae</taxon>
        <taxon>Goodfellowiella</taxon>
    </lineage>
</organism>
<dbReference type="EMBL" id="JAMTCK010000001">
    <property type="protein sequence ID" value="MCP2163724.1"/>
    <property type="molecule type" value="Genomic_DNA"/>
</dbReference>
<evidence type="ECO:0000313" key="3">
    <source>
        <dbReference type="Proteomes" id="UP001206128"/>
    </source>
</evidence>
<dbReference type="RefSeq" id="WP_301327413.1">
    <property type="nucleotide sequence ID" value="NZ_JAMTCK010000001.1"/>
</dbReference>
<dbReference type="SUPFAM" id="SSF52172">
    <property type="entry name" value="CheY-like"/>
    <property type="match status" value="1"/>
</dbReference>
<keyword evidence="3" id="KW-1185">Reference proteome</keyword>
<dbReference type="Proteomes" id="UP001206128">
    <property type="component" value="Unassembled WGS sequence"/>
</dbReference>
<dbReference type="SMART" id="SM01012">
    <property type="entry name" value="ANTAR"/>
    <property type="match status" value="1"/>
</dbReference>
<dbReference type="InterPro" id="IPR005561">
    <property type="entry name" value="ANTAR"/>
</dbReference>
<evidence type="ECO:0000259" key="1">
    <source>
        <dbReference type="PROSITE" id="PS50921"/>
    </source>
</evidence>
<reference evidence="2" key="1">
    <citation type="submission" date="2022-06" db="EMBL/GenBank/DDBJ databases">
        <title>Genomic Encyclopedia of Archaeal and Bacterial Type Strains, Phase II (KMG-II): from individual species to whole genera.</title>
        <authorList>
            <person name="Goeker M."/>
        </authorList>
    </citation>
    <scope>NUCLEOTIDE SEQUENCE</scope>
    <source>
        <strain evidence="2">DSM 43935</strain>
    </source>
</reference>
<dbReference type="PROSITE" id="PS50921">
    <property type="entry name" value="ANTAR"/>
    <property type="match status" value="1"/>
</dbReference>
<gene>
    <name evidence="2" type="ORF">LX83_000564</name>
</gene>
<dbReference type="Pfam" id="PF03861">
    <property type="entry name" value="ANTAR"/>
    <property type="match status" value="1"/>
</dbReference>
<protein>
    <submittedName>
        <fullName evidence="2">ANTAR domain-containing protein</fullName>
    </submittedName>
</protein>